<dbReference type="RefSeq" id="WP_237055415.1">
    <property type="nucleotide sequence ID" value="NZ_JAKJPO010000008.1"/>
</dbReference>
<sequence length="279" mass="28932">MPALSAIRDISDPAVHERLRHSLPQAIEIVLVLLLAVQAARMLWLIAVPPAPFGQAALPSAPEAVDSTTAAVDLFYRQSPASAVVGADEALGYRLFGLRAASTDGSLPGSAILAGKDDLQQAYRIGDSIAPGITLARVAGDHVILRAGGGEHRIDLAASAPAKPGHTTARLSTGGAATETMRTPVAVQTGSIAPAQLLASTGLRAALDGGYTLTPRGDGALFRQAGLEAGDVLMAINGRPLDRERLGELENELENRAEAVLTVRRGGQTRTITLQAKQP</sequence>
<keyword evidence="4" id="KW-0997">Cell inner membrane</keyword>
<dbReference type="Pfam" id="PF11356">
    <property type="entry name" value="T2SSC"/>
    <property type="match status" value="1"/>
</dbReference>
<name>A0ABS9HW97_9GAMM</name>
<reference evidence="10 11" key="3">
    <citation type="submission" date="2022-01" db="EMBL/GenBank/DDBJ databases">
        <authorList>
            <person name="Zhou L.Y."/>
        </authorList>
    </citation>
    <scope>NUCLEOTIDE SEQUENCE [LARGE SCALE GENOMIC DNA]</scope>
    <source>
        <strain evidence="10 11">TLK-CK17</strain>
    </source>
</reference>
<keyword evidence="7" id="KW-1133">Transmembrane helix</keyword>
<evidence type="ECO:0000256" key="6">
    <source>
        <dbReference type="ARBA" id="ARBA00022927"/>
    </source>
</evidence>
<keyword evidence="11" id="KW-1185">Reference proteome</keyword>
<dbReference type="EMBL" id="JAKJPO010000008">
    <property type="protein sequence ID" value="MCF7222615.1"/>
    <property type="molecule type" value="Genomic_DNA"/>
</dbReference>
<evidence type="ECO:0000313" key="10">
    <source>
        <dbReference type="EMBL" id="MCF7222615.1"/>
    </source>
</evidence>
<gene>
    <name evidence="10" type="ORF">L3V18_12600</name>
</gene>
<evidence type="ECO:0000256" key="4">
    <source>
        <dbReference type="ARBA" id="ARBA00022519"/>
    </source>
</evidence>
<evidence type="ECO:0000256" key="1">
    <source>
        <dbReference type="ARBA" id="ARBA00004533"/>
    </source>
</evidence>
<keyword evidence="6" id="KW-0653">Protein transport</keyword>
<evidence type="ECO:0000256" key="7">
    <source>
        <dbReference type="ARBA" id="ARBA00022989"/>
    </source>
</evidence>
<proteinExistence type="predicted"/>
<keyword evidence="2" id="KW-0813">Transport</keyword>
<reference evidence="11" key="1">
    <citation type="submission" date="2022-01" db="EMBL/GenBank/DDBJ databases">
        <title>Lysobacter chinensis sp. nov., a bacterium isolated from cow dung compost.</title>
        <authorList>
            <person name="Zhou L.Y."/>
        </authorList>
    </citation>
    <scope>NUCLEOTIDE SEQUENCE [LARGE SCALE GENOMIC DNA]</scope>
    <source>
        <strain evidence="11">TLK-CK17</strain>
    </source>
</reference>
<evidence type="ECO:0000256" key="3">
    <source>
        <dbReference type="ARBA" id="ARBA00022475"/>
    </source>
</evidence>
<comment type="subcellular location">
    <subcellularLocation>
        <location evidence="1">Cell inner membrane</location>
    </subcellularLocation>
</comment>
<keyword evidence="8" id="KW-0472">Membrane</keyword>
<dbReference type="InterPro" id="IPR036034">
    <property type="entry name" value="PDZ_sf"/>
</dbReference>
<dbReference type="Proteomes" id="UP001430796">
    <property type="component" value="Unassembled WGS sequence"/>
</dbReference>
<reference evidence="10 11" key="2">
    <citation type="submission" date="2022-01" db="EMBL/GenBank/DDBJ databases">
        <title>Lysobacter chinensis sp. nov., a bacterium isolated from cow dung compost.</title>
        <authorList>
            <person name="Liu Y."/>
        </authorList>
    </citation>
    <scope>NUCLEOTIDE SEQUENCE [LARGE SCALE GENOMIC DNA]</scope>
    <source>
        <strain evidence="10 11">TLK-CK17</strain>
    </source>
</reference>
<dbReference type="Gene3D" id="2.30.30.830">
    <property type="match status" value="1"/>
</dbReference>
<dbReference type="Gene3D" id="2.30.42.10">
    <property type="match status" value="1"/>
</dbReference>
<keyword evidence="3" id="KW-1003">Cell membrane</keyword>
<evidence type="ECO:0000259" key="9">
    <source>
        <dbReference type="Pfam" id="PF11356"/>
    </source>
</evidence>
<evidence type="ECO:0000256" key="8">
    <source>
        <dbReference type="ARBA" id="ARBA00023136"/>
    </source>
</evidence>
<accession>A0ABS9HW97</accession>
<dbReference type="InterPro" id="IPR024961">
    <property type="entry name" value="T2SS_GspC_N"/>
</dbReference>
<comment type="caution">
    <text evidence="10">The sequence shown here is derived from an EMBL/GenBank/DDBJ whole genome shotgun (WGS) entry which is preliminary data.</text>
</comment>
<evidence type="ECO:0000256" key="2">
    <source>
        <dbReference type="ARBA" id="ARBA00022448"/>
    </source>
</evidence>
<dbReference type="SUPFAM" id="SSF50156">
    <property type="entry name" value="PDZ domain-like"/>
    <property type="match status" value="1"/>
</dbReference>
<evidence type="ECO:0000313" key="11">
    <source>
        <dbReference type="Proteomes" id="UP001430796"/>
    </source>
</evidence>
<protein>
    <submittedName>
        <fullName evidence="10">Type II secretion system protein C</fullName>
    </submittedName>
</protein>
<evidence type="ECO:0000256" key="5">
    <source>
        <dbReference type="ARBA" id="ARBA00022692"/>
    </source>
</evidence>
<keyword evidence="5" id="KW-0812">Transmembrane</keyword>
<organism evidence="10 11">
    <name type="scientific">Marilutibacter chinensis</name>
    <dbReference type="NCBI Taxonomy" id="2912247"/>
    <lineage>
        <taxon>Bacteria</taxon>
        <taxon>Pseudomonadati</taxon>
        <taxon>Pseudomonadota</taxon>
        <taxon>Gammaproteobacteria</taxon>
        <taxon>Lysobacterales</taxon>
        <taxon>Lysobacteraceae</taxon>
        <taxon>Marilutibacter</taxon>
    </lineage>
</organism>
<feature type="domain" description="Type II secretion system protein GspC N-terminal" evidence="9">
    <location>
        <begin position="30"/>
        <end position="154"/>
    </location>
</feature>